<proteinExistence type="predicted"/>
<evidence type="ECO:0000313" key="3">
    <source>
        <dbReference type="EMBL" id="MCO6407703.1"/>
    </source>
</evidence>
<comment type="caution">
    <text evidence="3">The sequence shown here is derived from an EMBL/GenBank/DDBJ whole genome shotgun (WGS) entry which is preliminary data.</text>
</comment>
<reference evidence="3 4" key="1">
    <citation type="submission" date="2020-01" db="EMBL/GenBank/DDBJ databases">
        <title>Genomes of bacteria type strains.</title>
        <authorList>
            <person name="Chen J."/>
            <person name="Zhu S."/>
            <person name="Yang J."/>
        </authorList>
    </citation>
    <scope>NUCLEOTIDE SEQUENCE [LARGE SCALE GENOMIC DNA]</scope>
    <source>
        <strain evidence="3 4">DSM 16655</strain>
    </source>
</reference>
<dbReference type="InterPro" id="IPR006311">
    <property type="entry name" value="TAT_signal"/>
</dbReference>
<dbReference type="InterPro" id="IPR032711">
    <property type="entry name" value="SoxY"/>
</dbReference>
<dbReference type="Gene3D" id="2.60.40.2470">
    <property type="entry name" value="SoxY domain"/>
    <property type="match status" value="1"/>
</dbReference>
<keyword evidence="4" id="KW-1185">Reference proteome</keyword>
<sequence>MQLTRRNVLGLTAGAAAFAMAGGRFSPALASAEDAEKMVMDFTGGVTPGEGKVSLNTPEIAENGNTVPVSVTVESAMEGDDLVESVIIFADGNPNPAVATFHFTEMSGEALATTRIRLAKTQNVIAVAKMKDGSVFMDKKEVKVTIGGCGG</sequence>
<name>A0ABT1CNC9_9HYPH</name>
<accession>A0ABT1CNC9</accession>
<dbReference type="EMBL" id="JAAAML010000001">
    <property type="protein sequence ID" value="MCO6407703.1"/>
    <property type="molecule type" value="Genomic_DNA"/>
</dbReference>
<dbReference type="InterPro" id="IPR016568">
    <property type="entry name" value="Sulphur_oxidation_SoxY"/>
</dbReference>
<dbReference type="PIRSF" id="PIRSF010312">
    <property type="entry name" value="Sulphur_oxidation_SoxY"/>
    <property type="match status" value="1"/>
</dbReference>
<dbReference type="RefSeq" id="WP_152008227.1">
    <property type="nucleotide sequence ID" value="NZ_JAAAML010000001.1"/>
</dbReference>
<keyword evidence="1" id="KW-0732">Signal</keyword>
<dbReference type="Pfam" id="PF13501">
    <property type="entry name" value="SoxY"/>
    <property type="match status" value="1"/>
</dbReference>
<feature type="chain" id="PRO_5045802669" evidence="1">
    <location>
        <begin position="22"/>
        <end position="151"/>
    </location>
</feature>
<evidence type="ECO:0000313" key="4">
    <source>
        <dbReference type="Proteomes" id="UP001320715"/>
    </source>
</evidence>
<evidence type="ECO:0000256" key="1">
    <source>
        <dbReference type="SAM" id="SignalP"/>
    </source>
</evidence>
<dbReference type="NCBIfam" id="TIGR04488">
    <property type="entry name" value="SoxY_true_GGCGG"/>
    <property type="match status" value="1"/>
</dbReference>
<dbReference type="Proteomes" id="UP001320715">
    <property type="component" value="Unassembled WGS sequence"/>
</dbReference>
<evidence type="ECO:0000259" key="2">
    <source>
        <dbReference type="Pfam" id="PF13501"/>
    </source>
</evidence>
<gene>
    <name evidence="3" type="primary">soxY</name>
    <name evidence="3" type="ORF">GTW23_05895</name>
</gene>
<dbReference type="PROSITE" id="PS51318">
    <property type="entry name" value="TAT"/>
    <property type="match status" value="1"/>
</dbReference>
<feature type="domain" description="Ig-like SoxY" evidence="2">
    <location>
        <begin position="44"/>
        <end position="149"/>
    </location>
</feature>
<feature type="signal peptide" evidence="1">
    <location>
        <begin position="1"/>
        <end position="21"/>
    </location>
</feature>
<protein>
    <submittedName>
        <fullName evidence="3">Thiosulfate oxidation carrier protein SoxY</fullName>
    </submittedName>
</protein>
<organism evidence="3 4">
    <name type="scientific">Hoeflea alexandrii</name>
    <dbReference type="NCBI Taxonomy" id="288436"/>
    <lineage>
        <taxon>Bacteria</taxon>
        <taxon>Pseudomonadati</taxon>
        <taxon>Pseudomonadota</taxon>
        <taxon>Alphaproteobacteria</taxon>
        <taxon>Hyphomicrobiales</taxon>
        <taxon>Rhizobiaceae</taxon>
        <taxon>Hoeflea</taxon>
    </lineage>
</organism>
<dbReference type="InterPro" id="IPR038162">
    <property type="entry name" value="SoxY_sf"/>
</dbReference>